<reference evidence="2 3" key="1">
    <citation type="submission" date="2023-07" db="EMBL/GenBank/DDBJ databases">
        <title>Genomic Encyclopedia of Type Strains, Phase IV (KMG-IV): sequencing the most valuable type-strain genomes for metagenomic binning, comparative biology and taxonomic classification.</title>
        <authorList>
            <person name="Goeker M."/>
        </authorList>
    </citation>
    <scope>NUCLEOTIDE SEQUENCE [LARGE SCALE GENOMIC DNA]</scope>
    <source>
        <strain evidence="2 3">DSM 9768</strain>
    </source>
</reference>
<evidence type="ECO:0000313" key="2">
    <source>
        <dbReference type="EMBL" id="MDQ0254564.1"/>
    </source>
</evidence>
<feature type="region of interest" description="Disordered" evidence="1">
    <location>
        <begin position="1"/>
        <end position="23"/>
    </location>
</feature>
<name>A0ABT9ZTJ4_9BACI</name>
<evidence type="ECO:0000313" key="3">
    <source>
        <dbReference type="Proteomes" id="UP001230005"/>
    </source>
</evidence>
<dbReference type="Proteomes" id="UP001230005">
    <property type="component" value="Unassembled WGS sequence"/>
</dbReference>
<organism evidence="2 3">
    <name type="scientific">Evansella vedderi</name>
    <dbReference type="NCBI Taxonomy" id="38282"/>
    <lineage>
        <taxon>Bacteria</taxon>
        <taxon>Bacillati</taxon>
        <taxon>Bacillota</taxon>
        <taxon>Bacilli</taxon>
        <taxon>Bacillales</taxon>
        <taxon>Bacillaceae</taxon>
        <taxon>Evansella</taxon>
    </lineage>
</organism>
<proteinExistence type="predicted"/>
<gene>
    <name evidence="2" type="ORF">J2S74_001943</name>
</gene>
<comment type="caution">
    <text evidence="2">The sequence shown here is derived from an EMBL/GenBank/DDBJ whole genome shotgun (WGS) entry which is preliminary data.</text>
</comment>
<accession>A0ABT9ZTJ4</accession>
<dbReference type="EMBL" id="JAUSUG010000006">
    <property type="protein sequence ID" value="MDQ0254564.1"/>
    <property type="molecule type" value="Genomic_DNA"/>
</dbReference>
<keyword evidence="3" id="KW-1185">Reference proteome</keyword>
<evidence type="ECO:0000256" key="1">
    <source>
        <dbReference type="SAM" id="MobiDB-lite"/>
    </source>
</evidence>
<sequence length="63" mass="6916">MTLRRYPQAGPETQTTRGSADAGRGLPLGVIVPPVTDSCNNFILARVKNQFLIKNDVENITYP</sequence>
<protein>
    <submittedName>
        <fullName evidence="2">Uncharacterized protein</fullName>
    </submittedName>
</protein>